<reference evidence="1" key="1">
    <citation type="submission" date="2021-06" db="EMBL/GenBank/DDBJ databases">
        <authorList>
            <person name="Kallberg Y."/>
            <person name="Tangrot J."/>
            <person name="Rosling A."/>
        </authorList>
    </citation>
    <scope>NUCLEOTIDE SEQUENCE</scope>
    <source>
        <strain evidence="1">IL203A</strain>
    </source>
</reference>
<dbReference type="Proteomes" id="UP000789702">
    <property type="component" value="Unassembled WGS sequence"/>
</dbReference>
<feature type="non-terminal residue" evidence="1">
    <location>
        <position position="1"/>
    </location>
</feature>
<evidence type="ECO:0000313" key="2">
    <source>
        <dbReference type="Proteomes" id="UP000789702"/>
    </source>
</evidence>
<dbReference type="EMBL" id="CAJVPU010058028">
    <property type="protein sequence ID" value="CAG8773005.1"/>
    <property type="molecule type" value="Genomic_DNA"/>
</dbReference>
<accession>A0ACA9R1W4</accession>
<feature type="non-terminal residue" evidence="1">
    <location>
        <position position="86"/>
    </location>
</feature>
<gene>
    <name evidence="1" type="ORF">DHETER_LOCUS15952</name>
</gene>
<keyword evidence="2" id="KW-1185">Reference proteome</keyword>
<organism evidence="1 2">
    <name type="scientific">Dentiscutata heterogama</name>
    <dbReference type="NCBI Taxonomy" id="1316150"/>
    <lineage>
        <taxon>Eukaryota</taxon>
        <taxon>Fungi</taxon>
        <taxon>Fungi incertae sedis</taxon>
        <taxon>Mucoromycota</taxon>
        <taxon>Glomeromycotina</taxon>
        <taxon>Glomeromycetes</taxon>
        <taxon>Diversisporales</taxon>
        <taxon>Gigasporaceae</taxon>
        <taxon>Dentiscutata</taxon>
    </lineage>
</organism>
<comment type="caution">
    <text evidence="1">The sequence shown here is derived from an EMBL/GenBank/DDBJ whole genome shotgun (WGS) entry which is preliminary data.</text>
</comment>
<sequence length="86" mass="10171">LISWPERPLMCANENGHIVEYLQLKITKKINILIDQEHRANIKQYKFYLKDDKIVSDKGSIFDVLYPGVMQENIQFKNGSIYDLRK</sequence>
<protein>
    <submittedName>
        <fullName evidence="1">15934_t:CDS:1</fullName>
    </submittedName>
</protein>
<proteinExistence type="predicted"/>
<evidence type="ECO:0000313" key="1">
    <source>
        <dbReference type="EMBL" id="CAG8773005.1"/>
    </source>
</evidence>
<name>A0ACA9R1W4_9GLOM</name>